<feature type="transmembrane region" description="Helical" evidence="1">
    <location>
        <begin position="12"/>
        <end position="30"/>
    </location>
</feature>
<evidence type="ECO:0000313" key="3">
    <source>
        <dbReference type="EMBL" id="MBK7424814.1"/>
    </source>
</evidence>
<dbReference type="PANTHER" id="PTHR34351">
    <property type="entry name" value="SLR1927 PROTEIN-RELATED"/>
    <property type="match status" value="1"/>
</dbReference>
<name>A0A9D7FID6_9RHOO</name>
<keyword evidence="1" id="KW-1133">Transmembrane helix</keyword>
<dbReference type="AlphaFoldDB" id="A0A9D7FID6"/>
<comment type="caution">
    <text evidence="3">The sequence shown here is derived from an EMBL/GenBank/DDBJ whole genome shotgun (WGS) entry which is preliminary data.</text>
</comment>
<dbReference type="Pfam" id="PF01882">
    <property type="entry name" value="DUF58"/>
    <property type="match status" value="1"/>
</dbReference>
<protein>
    <submittedName>
        <fullName evidence="3">DUF58 domain-containing protein</fullName>
    </submittedName>
</protein>
<sequence length="424" mass="46051">MIRQLRSWLQRRIRLVLLVVLVLVAYIGAINRAHSLPWFIAAMLTATLVVGLAWPHWLVGRLSVIRRGPDRAEEGESITFHVDVQNHGYLPRFMVELIDHLPFVGATAGMSPGGASTLGMIGYVPGRSTRQFAMPLVCEKRGLYTLGPVGLASSFPLGLAEARQQRNEGVHSLTVYPAVFPIVNMSLCGAPSQIHRGGYLLPEGAGAAEFSGLREYRLGDNPRHIHWPTTARMNELMVKQFEPLASACLYIALDLASESNVGQGRQATLEYAARIAASIARFTCYNNIRTRMLGAGSRNVEVDAGSGALQYQRILDELAVVDSDGSLPYASVLEDIATRSIDGETVLVFLSQQASESIATVNALTLLCAKRAHIFAIVFERSSFIDVASPADAPADAVTAVLQELDATCLRVRCGDDLVHLFNA</sequence>
<dbReference type="Proteomes" id="UP000886602">
    <property type="component" value="Unassembled WGS sequence"/>
</dbReference>
<evidence type="ECO:0000259" key="2">
    <source>
        <dbReference type="Pfam" id="PF01882"/>
    </source>
</evidence>
<evidence type="ECO:0000256" key="1">
    <source>
        <dbReference type="SAM" id="Phobius"/>
    </source>
</evidence>
<accession>A0A9D7FID6</accession>
<organism evidence="3 4">
    <name type="scientific">Candidatus Propionivibrio dominans</name>
    <dbReference type="NCBI Taxonomy" id="2954373"/>
    <lineage>
        <taxon>Bacteria</taxon>
        <taxon>Pseudomonadati</taxon>
        <taxon>Pseudomonadota</taxon>
        <taxon>Betaproteobacteria</taxon>
        <taxon>Rhodocyclales</taxon>
        <taxon>Rhodocyclaceae</taxon>
        <taxon>Propionivibrio</taxon>
    </lineage>
</organism>
<feature type="transmembrane region" description="Helical" evidence="1">
    <location>
        <begin position="36"/>
        <end position="59"/>
    </location>
</feature>
<keyword evidence="1" id="KW-0472">Membrane</keyword>
<dbReference type="InterPro" id="IPR002881">
    <property type="entry name" value="DUF58"/>
</dbReference>
<dbReference type="EMBL" id="JADJNC010000052">
    <property type="protein sequence ID" value="MBK7424814.1"/>
    <property type="molecule type" value="Genomic_DNA"/>
</dbReference>
<gene>
    <name evidence="3" type="ORF">IPJ48_17980</name>
</gene>
<keyword evidence="1" id="KW-0812">Transmembrane</keyword>
<evidence type="ECO:0000313" key="4">
    <source>
        <dbReference type="Proteomes" id="UP000886602"/>
    </source>
</evidence>
<proteinExistence type="predicted"/>
<reference evidence="3" key="1">
    <citation type="submission" date="2020-10" db="EMBL/GenBank/DDBJ databases">
        <title>Connecting structure to function with the recovery of over 1000 high-quality activated sludge metagenome-assembled genomes encoding full-length rRNA genes using long-read sequencing.</title>
        <authorList>
            <person name="Singleton C.M."/>
            <person name="Petriglieri F."/>
            <person name="Kristensen J.M."/>
            <person name="Kirkegaard R.H."/>
            <person name="Michaelsen T.Y."/>
            <person name="Andersen M.H."/>
            <person name="Karst S.M."/>
            <person name="Dueholm M.S."/>
            <person name="Nielsen P.H."/>
            <person name="Albertsen M."/>
        </authorList>
    </citation>
    <scope>NUCLEOTIDE SEQUENCE</scope>
    <source>
        <strain evidence="3">EsbW_18-Q3-R4-48_MAXAC.044</strain>
    </source>
</reference>
<feature type="domain" description="DUF58" evidence="2">
    <location>
        <begin position="213"/>
        <end position="326"/>
    </location>
</feature>